<evidence type="ECO:0000256" key="8">
    <source>
        <dbReference type="RuleBase" id="RU363034"/>
    </source>
</evidence>
<dbReference type="SUPFAM" id="SSF50494">
    <property type="entry name" value="Trypsin-like serine proteases"/>
    <property type="match status" value="1"/>
</dbReference>
<dbReference type="PROSITE" id="PS00135">
    <property type="entry name" value="TRYPSIN_SER"/>
    <property type="match status" value="1"/>
</dbReference>
<dbReference type="EC" id="3.4.21.-" evidence="11"/>
<organism evidence="11">
    <name type="scientific">Costelytra zealandica</name>
    <dbReference type="NCBI Taxonomy" id="50579"/>
    <lineage>
        <taxon>Eukaryota</taxon>
        <taxon>Metazoa</taxon>
        <taxon>Ecdysozoa</taxon>
        <taxon>Arthropoda</taxon>
        <taxon>Hexapoda</taxon>
        <taxon>Insecta</taxon>
        <taxon>Pterygota</taxon>
        <taxon>Neoptera</taxon>
        <taxon>Endopterygota</taxon>
        <taxon>Coleoptera</taxon>
        <taxon>Polyphaga</taxon>
        <taxon>Scarabaeiformia</taxon>
        <taxon>Scarabaeidae</taxon>
        <taxon>Melolonthinae</taxon>
        <taxon>Costelytra</taxon>
    </lineage>
</organism>
<dbReference type="GO" id="GO:0005576">
    <property type="term" value="C:extracellular region"/>
    <property type="evidence" value="ECO:0007669"/>
    <property type="project" value="UniProtKB-SubCell"/>
</dbReference>
<comment type="similarity">
    <text evidence="2">Belongs to the peptidase S1 family.</text>
</comment>
<dbReference type="InterPro" id="IPR043504">
    <property type="entry name" value="Peptidase_S1_PA_chymotrypsin"/>
</dbReference>
<evidence type="ECO:0000256" key="9">
    <source>
        <dbReference type="SAM" id="SignalP"/>
    </source>
</evidence>
<dbReference type="GO" id="GO:0004252">
    <property type="term" value="F:serine-type endopeptidase activity"/>
    <property type="evidence" value="ECO:0007669"/>
    <property type="project" value="InterPro"/>
</dbReference>
<accession>B0ZBN5</accession>
<feature type="signal peptide" evidence="9">
    <location>
        <begin position="1"/>
        <end position="16"/>
    </location>
</feature>
<dbReference type="SMART" id="SM00020">
    <property type="entry name" value="Tryp_SPc"/>
    <property type="match status" value="1"/>
</dbReference>
<dbReference type="MEROPS" id="S01.438"/>
<feature type="chain" id="PRO_5002759213" evidence="9">
    <location>
        <begin position="17"/>
        <end position="257"/>
    </location>
</feature>
<dbReference type="GO" id="GO:0016485">
    <property type="term" value="P:protein processing"/>
    <property type="evidence" value="ECO:0007669"/>
    <property type="project" value="UniProtKB-ARBA"/>
</dbReference>
<reference evidence="11" key="2">
    <citation type="journal article" date="2008" name="Insect Mol. Biol.">
        <title>Serine proteases identified from a Costelytra zealandica (White) (Coleoptera: Scarabaeidae) midgut EST library and their expression through insect development.</title>
        <authorList>
            <person name="Marshall S.D."/>
            <person name="Gatehouse L.N."/>
            <person name="Becher S.A."/>
            <person name="Christeller J.T."/>
            <person name="Gatehouse H.S."/>
            <person name="Hurst M.R."/>
            <person name="Boucias D.G."/>
            <person name="Jackson T.A."/>
        </authorList>
    </citation>
    <scope>NUCLEOTIDE SEQUENCE</scope>
</reference>
<keyword evidence="9" id="KW-0732">Signal</keyword>
<comment type="subcellular location">
    <subcellularLocation>
        <location evidence="1">Secreted</location>
    </subcellularLocation>
</comment>
<dbReference type="InterPro" id="IPR009003">
    <property type="entry name" value="Peptidase_S1_PA"/>
</dbReference>
<dbReference type="InterPro" id="IPR018114">
    <property type="entry name" value="TRYPSIN_HIS"/>
</dbReference>
<reference evidence="11" key="1">
    <citation type="submission" date="2007-12" db="EMBL/GenBank/DDBJ databases">
        <authorList>
            <person name="Marshall S.D.G."/>
            <person name="Gatehouse L.N."/>
            <person name="Becher S.A."/>
            <person name="Christeller J.T."/>
            <person name="Gatehouse H.S."/>
            <person name="Hurst M.R.H."/>
            <person name="Boucias D.G."/>
            <person name="Jackson T.A."/>
        </authorList>
    </citation>
    <scope>NUCLEOTIDE SEQUENCE</scope>
</reference>
<dbReference type="InterPro" id="IPR033116">
    <property type="entry name" value="TRYPSIN_SER"/>
</dbReference>
<evidence type="ECO:0000313" key="11">
    <source>
        <dbReference type="EMBL" id="ABZ04015.1"/>
    </source>
</evidence>
<evidence type="ECO:0000256" key="6">
    <source>
        <dbReference type="ARBA" id="ARBA00022825"/>
    </source>
</evidence>
<evidence type="ECO:0000256" key="4">
    <source>
        <dbReference type="ARBA" id="ARBA00022670"/>
    </source>
</evidence>
<dbReference type="PROSITE" id="PS50240">
    <property type="entry name" value="TRYPSIN_DOM"/>
    <property type="match status" value="1"/>
</dbReference>
<dbReference type="AlphaFoldDB" id="B0ZBN5"/>
<sequence>MYKVAVLLALVAITNAFPRIPTVDSRIGINDNWRVVGGSDAGIGQYPFIVSLRSSANSHFCGATIINTGNLLTAAHCIVSRSTANTFVVAGTNTLNSGGITYSTSRLMVHGNYNSDTFANDVAVIKLASPLSLSSTVARVGLNTATTGAVASIIIGWGRTTANGATPNNLQHLNANTITHAQCQTSWGSSVTDSQICTLSTVGKGACNGDSGGPLVRNDNKAQLGIVSLGFSCAEGFPDVFTRVSSYITWINGAVAS</sequence>
<feature type="domain" description="Peptidase S1" evidence="10">
    <location>
        <begin position="35"/>
        <end position="256"/>
    </location>
</feature>
<keyword evidence="6 8" id="KW-0720">Serine protease</keyword>
<evidence type="ECO:0000256" key="5">
    <source>
        <dbReference type="ARBA" id="ARBA00022801"/>
    </source>
</evidence>
<evidence type="ECO:0000256" key="2">
    <source>
        <dbReference type="ARBA" id="ARBA00007664"/>
    </source>
</evidence>
<dbReference type="InterPro" id="IPR050430">
    <property type="entry name" value="Peptidase_S1"/>
</dbReference>
<dbReference type="FunFam" id="2.40.10.10:FF:000047">
    <property type="entry name" value="Trypsin eta"/>
    <property type="match status" value="1"/>
</dbReference>
<dbReference type="Pfam" id="PF00089">
    <property type="entry name" value="Trypsin"/>
    <property type="match status" value="1"/>
</dbReference>
<protein>
    <submittedName>
        <fullName evidence="11">Serine protease 7</fullName>
        <ecNumber evidence="11">3.4.21.-</ecNumber>
    </submittedName>
</protein>
<evidence type="ECO:0000256" key="1">
    <source>
        <dbReference type="ARBA" id="ARBA00004613"/>
    </source>
</evidence>
<proteinExistence type="evidence at transcript level"/>
<dbReference type="EMBL" id="EU339301">
    <property type="protein sequence ID" value="ABZ04015.1"/>
    <property type="molecule type" value="mRNA"/>
</dbReference>
<dbReference type="PANTHER" id="PTHR24276">
    <property type="entry name" value="POLYSERASE-RELATED"/>
    <property type="match status" value="1"/>
</dbReference>
<dbReference type="InterPro" id="IPR001254">
    <property type="entry name" value="Trypsin_dom"/>
</dbReference>
<keyword evidence="7" id="KW-1015">Disulfide bond</keyword>
<dbReference type="PANTHER" id="PTHR24276:SF91">
    <property type="entry name" value="AT26814P-RELATED"/>
    <property type="match status" value="1"/>
</dbReference>
<keyword evidence="3" id="KW-0964">Secreted</keyword>
<evidence type="ECO:0000256" key="7">
    <source>
        <dbReference type="ARBA" id="ARBA00023157"/>
    </source>
</evidence>
<dbReference type="PROSITE" id="PS00134">
    <property type="entry name" value="TRYPSIN_HIS"/>
    <property type="match status" value="1"/>
</dbReference>
<dbReference type="InterPro" id="IPR001314">
    <property type="entry name" value="Peptidase_S1A"/>
</dbReference>
<dbReference type="PRINTS" id="PR00722">
    <property type="entry name" value="CHYMOTRYPSIN"/>
</dbReference>
<keyword evidence="4 8" id="KW-0645">Protease</keyword>
<keyword evidence="5 8" id="KW-0378">Hydrolase</keyword>
<name>B0ZBN5_9SCAR</name>
<dbReference type="CDD" id="cd00190">
    <property type="entry name" value="Tryp_SPc"/>
    <property type="match status" value="1"/>
</dbReference>
<evidence type="ECO:0000259" key="10">
    <source>
        <dbReference type="PROSITE" id="PS50240"/>
    </source>
</evidence>
<evidence type="ECO:0000256" key="3">
    <source>
        <dbReference type="ARBA" id="ARBA00022525"/>
    </source>
</evidence>
<gene>
    <name evidence="11" type="primary">SP7</name>
</gene>
<dbReference type="Gene3D" id="2.40.10.10">
    <property type="entry name" value="Trypsin-like serine proteases"/>
    <property type="match status" value="2"/>
</dbReference>